<dbReference type="RefSeq" id="WP_120784427.1">
    <property type="nucleotide sequence ID" value="NZ_CP032626.1"/>
</dbReference>
<organism evidence="2 3">
    <name type="scientific">Apilactobacillus bombintestini</name>
    <dbReference type="NCBI Taxonomy" id="2419772"/>
    <lineage>
        <taxon>Bacteria</taxon>
        <taxon>Bacillati</taxon>
        <taxon>Bacillota</taxon>
        <taxon>Bacilli</taxon>
        <taxon>Lactobacillales</taxon>
        <taxon>Lactobacillaceae</taxon>
        <taxon>Apilactobacillus</taxon>
    </lineage>
</organism>
<sequence length="178" mass="19880">MDVSKIFKWPKIKISDATTIAILMAMSYVLSRIGIHTPTMVFTFGFVATAVLGAMYGPLLAGLIAGITDLIITFTTGTMYIPGFTLSAILGAFIYGMFLYKNEKFSLVRVIISQLVIAVLVNTLLNTLWLTIFLHFDWKLIIASRIIKQIVGTPIQIVILIFILGNPVMQRLIHDKWK</sequence>
<name>A0A387ATM0_9LACO</name>
<dbReference type="Proteomes" id="UP000272003">
    <property type="component" value="Chromosome"/>
</dbReference>
<keyword evidence="1" id="KW-0812">Transmembrane</keyword>
<accession>A0A387ATM0</accession>
<keyword evidence="3" id="KW-1185">Reference proteome</keyword>
<dbReference type="OrthoDB" id="4624at2"/>
<protein>
    <submittedName>
        <fullName evidence="2">Folate family ECF transporter S component</fullName>
    </submittedName>
</protein>
<dbReference type="InterPro" id="IPR024529">
    <property type="entry name" value="ECF_trnsprt_substrate-spec"/>
</dbReference>
<feature type="transmembrane region" description="Helical" evidence="1">
    <location>
        <begin position="112"/>
        <end position="134"/>
    </location>
</feature>
<evidence type="ECO:0000313" key="2">
    <source>
        <dbReference type="EMBL" id="AYF92661.1"/>
    </source>
</evidence>
<keyword evidence="1" id="KW-0472">Membrane</keyword>
<feature type="transmembrane region" description="Helical" evidence="1">
    <location>
        <begin position="42"/>
        <end position="67"/>
    </location>
</feature>
<reference evidence="2 3" key="1">
    <citation type="submission" date="2018-09" db="EMBL/GenBank/DDBJ databases">
        <title>Genome sequencing of strain BHWM-4.</title>
        <authorList>
            <person name="Heo J."/>
            <person name="Kim S.-J."/>
            <person name="Kwon S.-W."/>
        </authorList>
    </citation>
    <scope>NUCLEOTIDE SEQUENCE [LARGE SCALE GENOMIC DNA]</scope>
    <source>
        <strain evidence="2 3">BHWM-4</strain>
    </source>
</reference>
<gene>
    <name evidence="2" type="ORF">D7I45_03800</name>
</gene>
<dbReference type="Gene3D" id="1.10.1760.20">
    <property type="match status" value="1"/>
</dbReference>
<feature type="transmembrane region" description="Helical" evidence="1">
    <location>
        <begin position="146"/>
        <end position="169"/>
    </location>
</feature>
<evidence type="ECO:0000313" key="3">
    <source>
        <dbReference type="Proteomes" id="UP000272003"/>
    </source>
</evidence>
<dbReference type="EMBL" id="CP032626">
    <property type="protein sequence ID" value="AYF92661.1"/>
    <property type="molecule type" value="Genomic_DNA"/>
</dbReference>
<dbReference type="InterPro" id="IPR030949">
    <property type="entry name" value="ECF_S_folate_fam"/>
</dbReference>
<feature type="transmembrane region" description="Helical" evidence="1">
    <location>
        <begin position="79"/>
        <end position="100"/>
    </location>
</feature>
<keyword evidence="1" id="KW-1133">Transmembrane helix</keyword>
<dbReference type="KEGG" id="abom:D7I45_03800"/>
<evidence type="ECO:0000256" key="1">
    <source>
        <dbReference type="SAM" id="Phobius"/>
    </source>
</evidence>
<dbReference type="Pfam" id="PF12822">
    <property type="entry name" value="ECF_trnsprt"/>
    <property type="match status" value="1"/>
</dbReference>
<dbReference type="AlphaFoldDB" id="A0A387ATM0"/>
<proteinExistence type="predicted"/>
<dbReference type="GO" id="GO:0022857">
    <property type="term" value="F:transmembrane transporter activity"/>
    <property type="evidence" value="ECO:0007669"/>
    <property type="project" value="InterPro"/>
</dbReference>
<feature type="transmembrane region" description="Helical" evidence="1">
    <location>
        <begin position="12"/>
        <end position="30"/>
    </location>
</feature>
<dbReference type="NCBIfam" id="TIGR04518">
    <property type="entry name" value="ECF_S_folT_fam"/>
    <property type="match status" value="1"/>
</dbReference>